<organism evidence="1 2">
    <name type="scientific">Propionibacterium ruminifibrarum</name>
    <dbReference type="NCBI Taxonomy" id="1962131"/>
    <lineage>
        <taxon>Bacteria</taxon>
        <taxon>Bacillati</taxon>
        <taxon>Actinomycetota</taxon>
        <taxon>Actinomycetes</taxon>
        <taxon>Propionibacteriales</taxon>
        <taxon>Propionibacteriaceae</taxon>
        <taxon>Propionibacterium</taxon>
    </lineage>
</organism>
<dbReference type="Proteomes" id="UP000265962">
    <property type="component" value="Unassembled WGS sequence"/>
</dbReference>
<dbReference type="SUPFAM" id="SSF160631">
    <property type="entry name" value="SMI1/KNR4-like"/>
    <property type="match status" value="1"/>
</dbReference>
<proteinExistence type="predicted"/>
<protein>
    <recommendedName>
        <fullName evidence="3">SMI1 / KNR4 family (SUKH-1)</fullName>
    </recommendedName>
</protein>
<gene>
    <name evidence="1" type="ORF">PROPJV5_2505</name>
</gene>
<name>A0A375I5W6_9ACTN</name>
<evidence type="ECO:0000313" key="2">
    <source>
        <dbReference type="Proteomes" id="UP000265962"/>
    </source>
</evidence>
<dbReference type="InterPro" id="IPR037883">
    <property type="entry name" value="Knr4/Smi1-like_sf"/>
</dbReference>
<dbReference type="OrthoDB" id="1190024at2"/>
<evidence type="ECO:0000313" key="1">
    <source>
        <dbReference type="EMBL" id="SPF69517.1"/>
    </source>
</evidence>
<sequence>MPVHDPRDYPQVLARIKDKVERQGIELGPVLTEAEIEDFERACRTRLPEGYRLFLQRIGDGCAAMVDGFRLTRLADVERKDLSAPFRFVNHFVWEAEYSLTDDELDNEVNFALGLQGAERVHVDRENLDELIEWAMANQGLELIDVGCGQTFELITAGPCAGEVWDFADVGVQPCCERQDFLGWFELWLDHRDDVNYQKDFVYQPVHTTNRSAGAT</sequence>
<dbReference type="EMBL" id="OMOH01000015">
    <property type="protein sequence ID" value="SPF69517.1"/>
    <property type="molecule type" value="Genomic_DNA"/>
</dbReference>
<keyword evidence="2" id="KW-1185">Reference proteome</keyword>
<evidence type="ECO:0008006" key="3">
    <source>
        <dbReference type="Google" id="ProtNLM"/>
    </source>
</evidence>
<accession>A0A375I5W6</accession>
<dbReference type="RefSeq" id="WP_119716593.1">
    <property type="nucleotide sequence ID" value="NZ_OMOH01000015.1"/>
</dbReference>
<reference evidence="2" key="1">
    <citation type="submission" date="2018-02" db="EMBL/GenBank/DDBJ databases">
        <authorList>
            <person name="Hornung B."/>
        </authorList>
    </citation>
    <scope>NUCLEOTIDE SEQUENCE [LARGE SCALE GENOMIC DNA]</scope>
</reference>
<dbReference type="AlphaFoldDB" id="A0A375I5W6"/>